<reference evidence="1" key="4">
    <citation type="submission" date="2025-09" db="UniProtKB">
        <authorList>
            <consortium name="Ensembl"/>
        </authorList>
    </citation>
    <scope>IDENTIFICATION</scope>
</reference>
<name>A0A3P8RD99_ASTCA</name>
<reference evidence="1" key="3">
    <citation type="submission" date="2025-08" db="UniProtKB">
        <authorList>
            <consortium name="Ensembl"/>
        </authorList>
    </citation>
    <scope>IDENTIFICATION</scope>
</reference>
<protein>
    <recommendedName>
        <fullName evidence="3">Zmp:0000001127</fullName>
    </recommendedName>
</protein>
<reference evidence="2" key="2">
    <citation type="submission" date="2023-03" db="EMBL/GenBank/DDBJ databases">
        <authorList>
            <consortium name="Wellcome Sanger Institute Data Sharing"/>
        </authorList>
    </citation>
    <scope>NUCLEOTIDE SEQUENCE [LARGE SCALE GENOMIC DNA]</scope>
</reference>
<dbReference type="AlphaFoldDB" id="A0A3P8RD99"/>
<dbReference type="InterPro" id="IPR009079">
    <property type="entry name" value="4_helix_cytokine-like_core"/>
</dbReference>
<dbReference type="Proteomes" id="UP000265100">
    <property type="component" value="Chromosome 18"/>
</dbReference>
<evidence type="ECO:0008006" key="3">
    <source>
        <dbReference type="Google" id="ProtNLM"/>
    </source>
</evidence>
<dbReference type="Gene3D" id="1.20.1250.10">
    <property type="match status" value="1"/>
</dbReference>
<dbReference type="Bgee" id="ENSACLG00000026968">
    <property type="expression patterns" value="Expressed in brain"/>
</dbReference>
<reference evidence="1 2" key="1">
    <citation type="submission" date="2018-05" db="EMBL/GenBank/DDBJ databases">
        <authorList>
            <person name="Datahose"/>
        </authorList>
    </citation>
    <scope>NUCLEOTIDE SEQUENCE</scope>
</reference>
<proteinExistence type="predicted"/>
<evidence type="ECO:0000313" key="1">
    <source>
        <dbReference type="Ensembl" id="ENSACLP00000040010.2"/>
    </source>
</evidence>
<dbReference type="OMA" id="HYYKFLA"/>
<dbReference type="Ensembl" id="ENSACLT00000040953.2">
    <property type="protein sequence ID" value="ENSACLP00000040010.2"/>
    <property type="gene ID" value="ENSACLG00000026968.2"/>
</dbReference>
<accession>A0A3P8RD99</accession>
<dbReference type="GeneID" id="113010121"/>
<dbReference type="GeneTree" id="ENSGT00390000016906"/>
<keyword evidence="2" id="KW-1185">Reference proteome</keyword>
<evidence type="ECO:0000313" key="2">
    <source>
        <dbReference type="Proteomes" id="UP000265100"/>
    </source>
</evidence>
<organism evidence="1 2">
    <name type="scientific">Astatotilapia calliptera</name>
    <name type="common">Eastern happy</name>
    <name type="synonym">Chromis callipterus</name>
    <dbReference type="NCBI Taxonomy" id="8154"/>
    <lineage>
        <taxon>Eukaryota</taxon>
        <taxon>Metazoa</taxon>
        <taxon>Chordata</taxon>
        <taxon>Craniata</taxon>
        <taxon>Vertebrata</taxon>
        <taxon>Euteleostomi</taxon>
        <taxon>Actinopterygii</taxon>
        <taxon>Neopterygii</taxon>
        <taxon>Teleostei</taxon>
        <taxon>Neoteleostei</taxon>
        <taxon>Acanthomorphata</taxon>
        <taxon>Ovalentaria</taxon>
        <taxon>Cichlomorphae</taxon>
        <taxon>Cichliformes</taxon>
        <taxon>Cichlidae</taxon>
        <taxon>African cichlids</taxon>
        <taxon>Pseudocrenilabrinae</taxon>
        <taxon>Haplochromini</taxon>
        <taxon>Astatotilapia</taxon>
    </lineage>
</organism>
<dbReference type="RefSeq" id="XP_026004782.1">
    <property type="nucleotide sequence ID" value="XM_026148997.1"/>
</dbReference>
<dbReference type="SUPFAM" id="SSF47266">
    <property type="entry name" value="4-helical cytokines"/>
    <property type="match status" value="1"/>
</dbReference>
<sequence>MIEESNLPRDILQLSNFSLFFLDFTPALLLLVLTCPLWQISQSVPLMGMQDSCVLYARTLLQNITDVLNQKTLFSGIDCTKQNMELYKKTSTPSACAPQGSACSEITTSGFDQSSCLKNIREDLRYYDEFLAAQPVGTLLFSLRELMKNCFGIFPASDSTLREAAANIGTSFDQRLHLCKVLKGFQVRAITINRVIAYMTSDEYTK</sequence>